<dbReference type="InterPro" id="IPR053209">
    <property type="entry name" value="Gramillin-biosynth_MTr"/>
</dbReference>
<dbReference type="SUPFAM" id="SSF82199">
    <property type="entry name" value="SET domain"/>
    <property type="match status" value="1"/>
</dbReference>
<dbReference type="Gramene" id="PNW80452">
    <property type="protein sequence ID" value="PNW80452"/>
    <property type="gene ID" value="CHLRE_07g318200v5"/>
</dbReference>
<dbReference type="SUPFAM" id="SSF48452">
    <property type="entry name" value="TPR-like"/>
    <property type="match status" value="1"/>
</dbReference>
<dbReference type="EMBL" id="CM008968">
    <property type="protein sequence ID" value="PNW80452.1"/>
    <property type="molecule type" value="Genomic_DNA"/>
</dbReference>
<dbReference type="OrthoDB" id="5945798at2759"/>
<accession>A0A2K3DIU8</accession>
<dbReference type="InterPro" id="IPR019734">
    <property type="entry name" value="TPR_rpt"/>
</dbReference>
<dbReference type="CDD" id="cd20071">
    <property type="entry name" value="SET_SMYD"/>
    <property type="match status" value="1"/>
</dbReference>
<dbReference type="ExpressionAtlas" id="A0A2K3DIU8">
    <property type="expression patterns" value="baseline and differential"/>
</dbReference>
<dbReference type="PANTHER" id="PTHR47643:SF2">
    <property type="entry name" value="TPR DOMAIN PROTEIN (AFU_ORTHOLOGUE AFUA_5G12710)"/>
    <property type="match status" value="1"/>
</dbReference>
<dbReference type="InParanoid" id="A0A2K3DIU8"/>
<feature type="region of interest" description="Disordered" evidence="1">
    <location>
        <begin position="825"/>
        <end position="847"/>
    </location>
</feature>
<dbReference type="PaxDb" id="3055-EDP07262"/>
<dbReference type="RefSeq" id="XP_001701008.2">
    <property type="nucleotide sequence ID" value="XM_001700956.2"/>
</dbReference>
<proteinExistence type="predicted"/>
<reference evidence="3 4" key="1">
    <citation type="journal article" date="2007" name="Science">
        <title>The Chlamydomonas genome reveals the evolution of key animal and plant functions.</title>
        <authorList>
            <person name="Merchant S.S."/>
            <person name="Prochnik S.E."/>
            <person name="Vallon O."/>
            <person name="Harris E.H."/>
            <person name="Karpowicz S.J."/>
            <person name="Witman G.B."/>
            <person name="Terry A."/>
            <person name="Salamov A."/>
            <person name="Fritz-Laylin L.K."/>
            <person name="Marechal-Drouard L."/>
            <person name="Marshall W.F."/>
            <person name="Qu L.H."/>
            <person name="Nelson D.R."/>
            <person name="Sanderfoot A.A."/>
            <person name="Spalding M.H."/>
            <person name="Kapitonov V.V."/>
            <person name="Ren Q."/>
            <person name="Ferris P."/>
            <person name="Lindquist E."/>
            <person name="Shapiro H."/>
            <person name="Lucas S.M."/>
            <person name="Grimwood J."/>
            <person name="Schmutz J."/>
            <person name="Cardol P."/>
            <person name="Cerutti H."/>
            <person name="Chanfreau G."/>
            <person name="Chen C.L."/>
            <person name="Cognat V."/>
            <person name="Croft M.T."/>
            <person name="Dent R."/>
            <person name="Dutcher S."/>
            <person name="Fernandez E."/>
            <person name="Fukuzawa H."/>
            <person name="Gonzalez-Ballester D."/>
            <person name="Gonzalez-Halphen D."/>
            <person name="Hallmann A."/>
            <person name="Hanikenne M."/>
            <person name="Hippler M."/>
            <person name="Inwood W."/>
            <person name="Jabbari K."/>
            <person name="Kalanon M."/>
            <person name="Kuras R."/>
            <person name="Lefebvre P.A."/>
            <person name="Lemaire S.D."/>
            <person name="Lobanov A.V."/>
            <person name="Lohr M."/>
            <person name="Manuell A."/>
            <person name="Meier I."/>
            <person name="Mets L."/>
            <person name="Mittag M."/>
            <person name="Mittelmeier T."/>
            <person name="Moroney J.V."/>
            <person name="Moseley J."/>
            <person name="Napoli C."/>
            <person name="Nedelcu A.M."/>
            <person name="Niyogi K."/>
            <person name="Novoselov S.V."/>
            <person name="Paulsen I.T."/>
            <person name="Pazour G."/>
            <person name="Purton S."/>
            <person name="Ral J.P."/>
            <person name="Riano-Pachon D.M."/>
            <person name="Riekhof W."/>
            <person name="Rymarquis L."/>
            <person name="Schroda M."/>
            <person name="Stern D."/>
            <person name="Umen J."/>
            <person name="Willows R."/>
            <person name="Wilson N."/>
            <person name="Zimmer S.L."/>
            <person name="Allmer J."/>
            <person name="Balk J."/>
            <person name="Bisova K."/>
            <person name="Chen C.J."/>
            <person name="Elias M."/>
            <person name="Gendler K."/>
            <person name="Hauser C."/>
            <person name="Lamb M.R."/>
            <person name="Ledford H."/>
            <person name="Long J.C."/>
            <person name="Minagawa J."/>
            <person name="Page M.D."/>
            <person name="Pan J."/>
            <person name="Pootakham W."/>
            <person name="Roje S."/>
            <person name="Rose A."/>
            <person name="Stahlberg E."/>
            <person name="Terauchi A.M."/>
            <person name="Yang P."/>
            <person name="Ball S."/>
            <person name="Bowler C."/>
            <person name="Dieckmann C.L."/>
            <person name="Gladyshev V.N."/>
            <person name="Green P."/>
            <person name="Jorgensen R."/>
            <person name="Mayfield S."/>
            <person name="Mueller-Roeber B."/>
            <person name="Rajamani S."/>
            <person name="Sayre R.T."/>
            <person name="Brokstein P."/>
            <person name="Dubchak I."/>
            <person name="Goodstein D."/>
            <person name="Hornick L."/>
            <person name="Huang Y.W."/>
            <person name="Jhaveri J."/>
            <person name="Luo Y."/>
            <person name="Martinez D."/>
            <person name="Ngau W.C."/>
            <person name="Otillar B."/>
            <person name="Poliakov A."/>
            <person name="Porter A."/>
            <person name="Szajkowski L."/>
            <person name="Werner G."/>
            <person name="Zhou K."/>
            <person name="Grigoriev I.V."/>
            <person name="Rokhsar D.S."/>
            <person name="Grossman A.R."/>
        </authorList>
    </citation>
    <scope>NUCLEOTIDE SEQUENCE [LARGE SCALE GENOMIC DNA]</scope>
    <source>
        <strain evidence="4">CC-503</strain>
    </source>
</reference>
<organism evidence="3 4">
    <name type="scientific">Chlamydomonas reinhardtii</name>
    <name type="common">Chlamydomonas smithii</name>
    <dbReference type="NCBI Taxonomy" id="3055"/>
    <lineage>
        <taxon>Eukaryota</taxon>
        <taxon>Viridiplantae</taxon>
        <taxon>Chlorophyta</taxon>
        <taxon>core chlorophytes</taxon>
        <taxon>Chlorophyceae</taxon>
        <taxon>CS clade</taxon>
        <taxon>Chlamydomonadales</taxon>
        <taxon>Chlamydomonadaceae</taxon>
        <taxon>Chlamydomonas</taxon>
    </lineage>
</organism>
<feature type="compositionally biased region" description="Low complexity" evidence="1">
    <location>
        <begin position="837"/>
        <end position="847"/>
    </location>
</feature>
<feature type="compositionally biased region" description="Gly residues" evidence="1">
    <location>
        <begin position="624"/>
        <end position="635"/>
    </location>
</feature>
<dbReference type="PROSITE" id="PS50280">
    <property type="entry name" value="SET"/>
    <property type="match status" value="1"/>
</dbReference>
<dbReference type="InterPro" id="IPR011990">
    <property type="entry name" value="TPR-like_helical_dom_sf"/>
</dbReference>
<sequence length="930" mass="98025">MQRALLRNILGGTPLTDDSRDVPLDVQHEQARQRMAAKWRSERNSLVVPKAQLQMGSVRPHFSRQPLARLEPIRLCQLRLGFVHTGKYVLCRTLVTPYKLRAVASVVTDCPAASGDGDEEEGTCQRRLSVYNLVSNKVAAFSDDVSKHCLPRGTVLAIKEPYFRVGSADSQPFLRVDSPMDLMVISDPRHPLVVGTAWEEDVRAAAAAAVARGGGASPQSLQLTAGATAADVDQAAQWQSQGNALFGSGHFVDALHAYQRGLAALQQAGQAQPESEHLSEEQQGALAKRTAVLLNNSAAACLGFGAHESARAYAQLALRGDPGNPKALMRLAKALDGLGRYSEAAEAWESHLAAASYPQGSSAAAAGRRFLQSLRQRVAEAERGEYNEAGMAREAAASTTPRLEGHADFIGPVQVADAGEGRGRGLYTTAPVRAGQLLLAMRADAVCYMGEVQSLMPQFTSTPGVINGPTQSQLNRDLPISVLGCGRLAARLAHLHAGGRTRVPPVPPAAECGFVPTWRPVAAAAGPAAASTTAAALDAGAGVNAAGADGEAVAAAASACEQLAVVECGGAAQRGGAAVAHGLLEVSPKGYVCVDCELLERISSTNAFTPDALPETKVVDISGEGSGGGRGGSGSGRDRLKKLEQEEMFSGTGLWSLASYINHSCCGNATRYFLGDFMFVRASLDLPADAEVTFAYTDPMRPYQERAQALRKHGFVCGCELCSEEVDWRRRHPDRALRVDALTAAFAQDLAPAALDAAGRGAAARALAGRIRGLLDDMGEALRGRAWRTSLFWPSSALAMLLLSCGDRQAALQAYEQTLAAATRYPASPGPDGGARGDAASGGSSADASAAASRRRHYLTPSAIQTAVNIAATWAEVAGAGGRSQRQAARQAARHWEATAREVWSRFYGSQELFDERFKGPLRLIRGGGV</sequence>
<keyword evidence="4" id="KW-1185">Reference proteome</keyword>
<dbReference type="SMART" id="SM00028">
    <property type="entry name" value="TPR"/>
    <property type="match status" value="4"/>
</dbReference>
<dbReference type="Gene3D" id="1.25.40.10">
    <property type="entry name" value="Tetratricopeptide repeat domain"/>
    <property type="match status" value="1"/>
</dbReference>
<protein>
    <recommendedName>
        <fullName evidence="2">SET domain-containing protein</fullName>
    </recommendedName>
</protein>
<dbReference type="Gene3D" id="2.170.270.10">
    <property type="entry name" value="SET domain"/>
    <property type="match status" value="1"/>
</dbReference>
<dbReference type="KEGG" id="cre:CHLRE_07g318200v5"/>
<dbReference type="AlphaFoldDB" id="A0A2K3DIU8"/>
<dbReference type="InterPro" id="IPR001214">
    <property type="entry name" value="SET_dom"/>
</dbReference>
<dbReference type="InterPro" id="IPR046341">
    <property type="entry name" value="SET_dom_sf"/>
</dbReference>
<evidence type="ECO:0000313" key="4">
    <source>
        <dbReference type="Proteomes" id="UP000006906"/>
    </source>
</evidence>
<evidence type="ECO:0000259" key="2">
    <source>
        <dbReference type="PROSITE" id="PS50280"/>
    </source>
</evidence>
<dbReference type="Proteomes" id="UP000006906">
    <property type="component" value="Chromosome 7"/>
</dbReference>
<evidence type="ECO:0000256" key="1">
    <source>
        <dbReference type="SAM" id="MobiDB-lite"/>
    </source>
</evidence>
<name>A0A2K3DIU8_CHLRE</name>
<evidence type="ECO:0000313" key="3">
    <source>
        <dbReference type="EMBL" id="PNW80452.1"/>
    </source>
</evidence>
<gene>
    <name evidence="3" type="ORF">CHLRE_07g318200v5</name>
</gene>
<feature type="domain" description="SET" evidence="2">
    <location>
        <begin position="411"/>
        <end position="697"/>
    </location>
</feature>
<dbReference type="GeneID" id="5726373"/>
<feature type="region of interest" description="Disordered" evidence="1">
    <location>
        <begin position="619"/>
        <end position="638"/>
    </location>
</feature>
<dbReference type="STRING" id="3055.A0A2K3DIU8"/>
<dbReference type="PANTHER" id="PTHR47643">
    <property type="entry name" value="TPR DOMAIN PROTEIN (AFU_ORTHOLOGUE AFUA_5G12710)"/>
    <property type="match status" value="1"/>
</dbReference>